<accession>A0ABS7AD61</accession>
<keyword evidence="7" id="KW-1185">Reference proteome</keyword>
<keyword evidence="2 5" id="KW-0812">Transmembrane</keyword>
<organism evidence="6 7">
    <name type="scientific">Roseomonas alba</name>
    <dbReference type="NCBI Taxonomy" id="2846776"/>
    <lineage>
        <taxon>Bacteria</taxon>
        <taxon>Pseudomonadati</taxon>
        <taxon>Pseudomonadota</taxon>
        <taxon>Alphaproteobacteria</taxon>
        <taxon>Acetobacterales</taxon>
        <taxon>Roseomonadaceae</taxon>
        <taxon>Roseomonas</taxon>
    </lineage>
</organism>
<name>A0ABS7AD61_9PROT</name>
<dbReference type="InterPro" id="IPR001129">
    <property type="entry name" value="Membr-assoc_MAPEG"/>
</dbReference>
<feature type="transmembrane region" description="Helical" evidence="5">
    <location>
        <begin position="106"/>
        <end position="130"/>
    </location>
</feature>
<comment type="caution">
    <text evidence="6">The sequence shown here is derived from an EMBL/GenBank/DDBJ whole genome shotgun (WGS) entry which is preliminary data.</text>
</comment>
<sequence length="131" mass="13586">MMSATALWAALHAPLFLWLSMRIVPLRHAARVTLGTGGDAALERAVRAQANFAEYAPFALLLLALSEAGGAPGWVLHPLGAVLLAGRGVHAWGITRLAEDIRLRAAGMIATFAVIALAAVAALVASAGGWR</sequence>
<evidence type="ECO:0000256" key="1">
    <source>
        <dbReference type="ARBA" id="ARBA00004370"/>
    </source>
</evidence>
<reference evidence="6 7" key="1">
    <citation type="submission" date="2021-07" db="EMBL/GenBank/DDBJ databases">
        <authorList>
            <person name="So Y."/>
        </authorList>
    </citation>
    <scope>NUCLEOTIDE SEQUENCE [LARGE SCALE GENOMIC DNA]</scope>
    <source>
        <strain evidence="6 7">HJA6</strain>
    </source>
</reference>
<dbReference type="PANTHER" id="PTHR35814:SF1">
    <property type="entry name" value="GLUTATHIONE S-TRANSFERASE-RELATED"/>
    <property type="match status" value="1"/>
</dbReference>
<dbReference type="Gene3D" id="1.20.120.550">
    <property type="entry name" value="Membrane associated eicosanoid/glutathione metabolism-like domain"/>
    <property type="match status" value="1"/>
</dbReference>
<evidence type="ECO:0000256" key="4">
    <source>
        <dbReference type="ARBA" id="ARBA00023136"/>
    </source>
</evidence>
<keyword evidence="4 5" id="KW-0472">Membrane</keyword>
<dbReference type="InterPro" id="IPR023352">
    <property type="entry name" value="MAPEG-like_dom_sf"/>
</dbReference>
<dbReference type="Pfam" id="PF01124">
    <property type="entry name" value="MAPEG"/>
    <property type="match status" value="1"/>
</dbReference>
<proteinExistence type="predicted"/>
<evidence type="ECO:0000313" key="6">
    <source>
        <dbReference type="EMBL" id="MBW6400240.1"/>
    </source>
</evidence>
<protein>
    <submittedName>
        <fullName evidence="6">MAPEG family protein</fullName>
    </submittedName>
</protein>
<keyword evidence="3 5" id="KW-1133">Transmembrane helix</keyword>
<dbReference type="EMBL" id="JAHYBZ010000007">
    <property type="protein sequence ID" value="MBW6400240.1"/>
    <property type="molecule type" value="Genomic_DNA"/>
</dbReference>
<dbReference type="PANTHER" id="PTHR35814">
    <property type="match status" value="1"/>
</dbReference>
<dbReference type="Proteomes" id="UP001196565">
    <property type="component" value="Unassembled WGS sequence"/>
</dbReference>
<dbReference type="SUPFAM" id="SSF161084">
    <property type="entry name" value="MAPEG domain-like"/>
    <property type="match status" value="1"/>
</dbReference>
<dbReference type="RefSeq" id="WP_219764834.1">
    <property type="nucleotide sequence ID" value="NZ_JAHYBZ010000007.1"/>
</dbReference>
<evidence type="ECO:0000256" key="5">
    <source>
        <dbReference type="SAM" id="Phobius"/>
    </source>
</evidence>
<gene>
    <name evidence="6" type="ORF">KPL78_20435</name>
</gene>
<evidence type="ECO:0000313" key="7">
    <source>
        <dbReference type="Proteomes" id="UP001196565"/>
    </source>
</evidence>
<evidence type="ECO:0000256" key="2">
    <source>
        <dbReference type="ARBA" id="ARBA00022692"/>
    </source>
</evidence>
<evidence type="ECO:0000256" key="3">
    <source>
        <dbReference type="ARBA" id="ARBA00022989"/>
    </source>
</evidence>
<comment type="subcellular location">
    <subcellularLocation>
        <location evidence="1">Membrane</location>
    </subcellularLocation>
</comment>